<reference evidence="1" key="2">
    <citation type="submission" date="2015-06" db="UniProtKB">
        <authorList>
            <consortium name="EnsemblPlants"/>
        </authorList>
    </citation>
    <scope>IDENTIFICATION</scope>
    <source>
        <strain evidence="1">DM1-3 516 R44</strain>
    </source>
</reference>
<dbReference type="EnsemblPlants" id="PGSC0003DMT400031615">
    <property type="protein sequence ID" value="PGSC0003DMT400031615"/>
    <property type="gene ID" value="PGSC0003DMG400012127"/>
</dbReference>
<reference evidence="2" key="1">
    <citation type="journal article" date="2011" name="Nature">
        <title>Genome sequence and analysis of the tuber crop potato.</title>
        <authorList>
            <consortium name="The Potato Genome Sequencing Consortium"/>
        </authorList>
    </citation>
    <scope>NUCLEOTIDE SEQUENCE [LARGE SCALE GENOMIC DNA]</scope>
    <source>
        <strain evidence="2">cv. DM1-3 516 R44</strain>
    </source>
</reference>
<sequence length="69" mass="7711">MRRHHLVPGRKKAYDSGASPIGAAQGHLLFKHNVELGFRQTTTGYIGKSGFQNGLDLGFDCHQERFLEI</sequence>
<dbReference type="Proteomes" id="UP000011115">
    <property type="component" value="Unassembled WGS sequence"/>
</dbReference>
<protein>
    <submittedName>
        <fullName evidence="1">N-acetylglucosaminyl-phosphatidylinositol</fullName>
    </submittedName>
</protein>
<name>M1AVX9_SOLTU</name>
<dbReference type="EnsemblPlants" id="PGSC0003DMT400031616">
    <property type="protein sequence ID" value="PGSC0003DMT400031616"/>
    <property type="gene ID" value="PGSC0003DMG400012127"/>
</dbReference>
<dbReference type="ExpressionAtlas" id="M1AVX9">
    <property type="expression patterns" value="baseline"/>
</dbReference>
<evidence type="ECO:0000313" key="1">
    <source>
        <dbReference type="EnsemblPlants" id="PGSC0003DMT400031616"/>
    </source>
</evidence>
<keyword evidence="2" id="KW-1185">Reference proteome</keyword>
<dbReference type="AlphaFoldDB" id="M1AVX9"/>
<dbReference type="Gramene" id="PGSC0003DMT400031616">
    <property type="protein sequence ID" value="PGSC0003DMT400031616"/>
    <property type="gene ID" value="PGSC0003DMG400012127"/>
</dbReference>
<organism evidence="1 2">
    <name type="scientific">Solanum tuberosum</name>
    <name type="common">Potato</name>
    <dbReference type="NCBI Taxonomy" id="4113"/>
    <lineage>
        <taxon>Eukaryota</taxon>
        <taxon>Viridiplantae</taxon>
        <taxon>Streptophyta</taxon>
        <taxon>Embryophyta</taxon>
        <taxon>Tracheophyta</taxon>
        <taxon>Spermatophyta</taxon>
        <taxon>Magnoliopsida</taxon>
        <taxon>eudicotyledons</taxon>
        <taxon>Gunneridae</taxon>
        <taxon>Pentapetalae</taxon>
        <taxon>asterids</taxon>
        <taxon>lamiids</taxon>
        <taxon>Solanales</taxon>
        <taxon>Solanaceae</taxon>
        <taxon>Solanoideae</taxon>
        <taxon>Solaneae</taxon>
        <taxon>Solanum</taxon>
    </lineage>
</organism>
<accession>M1AVX9</accession>
<evidence type="ECO:0000313" key="2">
    <source>
        <dbReference type="Proteomes" id="UP000011115"/>
    </source>
</evidence>
<dbReference type="HOGENOM" id="CLU_2780831_0_0_1"/>
<dbReference type="Gramene" id="PGSC0003DMT400031615">
    <property type="protein sequence ID" value="PGSC0003DMT400031615"/>
    <property type="gene ID" value="PGSC0003DMG400012127"/>
</dbReference>
<proteinExistence type="predicted"/>